<evidence type="ECO:0000256" key="1">
    <source>
        <dbReference type="SAM" id="Coils"/>
    </source>
</evidence>
<proteinExistence type="predicted"/>
<comment type="caution">
    <text evidence="3">The sequence shown here is derived from an EMBL/GenBank/DDBJ whole genome shotgun (WGS) entry which is preliminary data.</text>
</comment>
<accession>A0A9D2F554</accession>
<reference evidence="3" key="2">
    <citation type="submission" date="2021-04" db="EMBL/GenBank/DDBJ databases">
        <authorList>
            <person name="Gilroy R."/>
        </authorList>
    </citation>
    <scope>NUCLEOTIDE SEQUENCE</scope>
    <source>
        <strain evidence="3">3436</strain>
    </source>
</reference>
<keyword evidence="2" id="KW-1133">Transmembrane helix</keyword>
<sequence length="241" mass="26118">MTEQFQQATDAICALTEDSTPEEMEAAFQLLEDISTEGVEQSEAALTGSIVDAANTRGSIQLIFAQLQQQQAELGKQQAQQQIDAIQAEYEESANASNYLNVARVNTNEAASKGTCKMAEDMRVFLQERNLFPSSINPNAGSYTKAEWETITQLLEVYVEQLGAQTQTQMVYLQDYISQYNSYLQGSAQQAQSVSEMLAGLANSQTMLGGGSTGMTVTCLLGGAVLGSLVTLLVLRKRKTA</sequence>
<name>A0A9D2F554_9FIRM</name>
<evidence type="ECO:0000313" key="4">
    <source>
        <dbReference type="Proteomes" id="UP000824031"/>
    </source>
</evidence>
<dbReference type="AlphaFoldDB" id="A0A9D2F554"/>
<reference evidence="3" key="1">
    <citation type="journal article" date="2021" name="PeerJ">
        <title>Extensive microbial diversity within the chicken gut microbiome revealed by metagenomics and culture.</title>
        <authorList>
            <person name="Gilroy R."/>
            <person name="Ravi A."/>
            <person name="Getino M."/>
            <person name="Pursley I."/>
            <person name="Horton D.L."/>
            <person name="Alikhan N.F."/>
            <person name="Baker D."/>
            <person name="Gharbi K."/>
            <person name="Hall N."/>
            <person name="Watson M."/>
            <person name="Adriaenssens E.M."/>
            <person name="Foster-Nyarko E."/>
            <person name="Jarju S."/>
            <person name="Secka A."/>
            <person name="Antonio M."/>
            <person name="Oren A."/>
            <person name="Chaudhuri R.R."/>
            <person name="La Ragione R."/>
            <person name="Hildebrand F."/>
            <person name="Pallen M.J."/>
        </authorList>
    </citation>
    <scope>NUCLEOTIDE SEQUENCE</scope>
    <source>
        <strain evidence="3">3436</strain>
    </source>
</reference>
<protein>
    <submittedName>
        <fullName evidence="3">Uncharacterized protein</fullName>
    </submittedName>
</protein>
<keyword evidence="2" id="KW-0812">Transmembrane</keyword>
<dbReference type="Proteomes" id="UP000824031">
    <property type="component" value="Unassembled WGS sequence"/>
</dbReference>
<keyword evidence="2" id="KW-0472">Membrane</keyword>
<evidence type="ECO:0000256" key="2">
    <source>
        <dbReference type="SAM" id="Phobius"/>
    </source>
</evidence>
<gene>
    <name evidence="3" type="ORF">H9810_11285</name>
</gene>
<feature type="coiled-coil region" evidence="1">
    <location>
        <begin position="69"/>
        <end position="96"/>
    </location>
</feature>
<organism evidence="3 4">
    <name type="scientific">Candidatus Gemmiger excrementavium</name>
    <dbReference type="NCBI Taxonomy" id="2838608"/>
    <lineage>
        <taxon>Bacteria</taxon>
        <taxon>Bacillati</taxon>
        <taxon>Bacillota</taxon>
        <taxon>Clostridia</taxon>
        <taxon>Eubacteriales</taxon>
        <taxon>Gemmiger</taxon>
    </lineage>
</organism>
<evidence type="ECO:0000313" key="3">
    <source>
        <dbReference type="EMBL" id="HIZ49292.1"/>
    </source>
</evidence>
<keyword evidence="1" id="KW-0175">Coiled coil</keyword>
<feature type="transmembrane region" description="Helical" evidence="2">
    <location>
        <begin position="214"/>
        <end position="235"/>
    </location>
</feature>
<dbReference type="EMBL" id="DXBO01000167">
    <property type="protein sequence ID" value="HIZ49292.1"/>
    <property type="molecule type" value="Genomic_DNA"/>
</dbReference>